<reference evidence="3 4" key="1">
    <citation type="journal article" date="2015" name="Genome Biol. Evol.">
        <title>Comparative Genomics of Listeria Sensu Lato: Genus-Wide Differences in Evolutionary Dynamics and the Progressive Gain of Complex, Potentially Pathogenicity-Related Traits through Lateral Gene Transfer.</title>
        <authorList>
            <person name="Chiara M."/>
            <person name="Caruso M."/>
            <person name="D'Erchia A.M."/>
            <person name="Manzari C."/>
            <person name="Fraccalvieri R."/>
            <person name="Goffredo E."/>
            <person name="Latorre L."/>
            <person name="Miccolupo A."/>
            <person name="Padalino I."/>
            <person name="Santagada G."/>
            <person name="Chiocco D."/>
            <person name="Pesole G."/>
            <person name="Horner D.S."/>
            <person name="Parisi A."/>
        </authorList>
    </citation>
    <scope>NUCLEOTIDE SEQUENCE [LARGE SCALE GENOMIC DNA]</scope>
    <source>
        <strain evidence="3 4">1991</strain>
    </source>
</reference>
<sequence>MLEAFIENHVLNQILRQAKHVLDAEQRVNDMKVKQEFAYYSLNKAEKAFESLTNQQLELLKPLVSIKNEADFNHYKDSLEPYCIPFQPTTDAQLKKLFKKAKKLHPPHLTPDDFLHLTYLSWYDKGSMKKFIVRELEGSVKGLSGSFVPSPQNGICHFCHHMGAVGLFTVDVKTDTKNHNYKALSNYICQDEANCNAHITDTEKLDFLFDYVRGK</sequence>
<gene>
    <name evidence="3" type="ORF">X560_2177</name>
</gene>
<evidence type="ECO:0000313" key="3">
    <source>
        <dbReference type="EMBL" id="KMT58351.1"/>
    </source>
</evidence>
<dbReference type="InterPro" id="IPR038344">
    <property type="entry name" value="EF-G_N_sf"/>
</dbReference>
<feature type="domain" description="Elongation factor G-binding protein C-terminal treble-clef zinc-finger" evidence="2">
    <location>
        <begin position="100"/>
        <end position="203"/>
    </location>
</feature>
<dbReference type="Pfam" id="PF07299">
    <property type="entry name" value="EF-G-binding_N"/>
    <property type="match status" value="1"/>
</dbReference>
<evidence type="ECO:0000313" key="4">
    <source>
        <dbReference type="Proteomes" id="UP000052258"/>
    </source>
</evidence>
<evidence type="ECO:0000259" key="2">
    <source>
        <dbReference type="Pfam" id="PF16571"/>
    </source>
</evidence>
<dbReference type="RefSeq" id="WP_059140181.1">
    <property type="nucleotide sequence ID" value="NZ_KQ130619.1"/>
</dbReference>
<organism evidence="3 4">
    <name type="scientific">Listeria fleischmannii 1991</name>
    <dbReference type="NCBI Taxonomy" id="1430899"/>
    <lineage>
        <taxon>Bacteria</taxon>
        <taxon>Bacillati</taxon>
        <taxon>Bacillota</taxon>
        <taxon>Bacilli</taxon>
        <taxon>Bacillales</taxon>
        <taxon>Listeriaceae</taxon>
        <taxon>Listeria</taxon>
    </lineage>
</organism>
<dbReference type="Proteomes" id="UP000052258">
    <property type="component" value="Unassembled WGS sequence"/>
</dbReference>
<keyword evidence="4" id="KW-1185">Reference proteome</keyword>
<dbReference type="CDD" id="cd16342">
    <property type="entry name" value="FusC_FusB"/>
    <property type="match status" value="1"/>
</dbReference>
<comment type="caution">
    <text evidence="3">The sequence shown here is derived from an EMBL/GenBank/DDBJ whole genome shotgun (WGS) entry which is preliminary data.</text>
</comment>
<dbReference type="Pfam" id="PF16571">
    <property type="entry name" value="FBP_C"/>
    <property type="match status" value="1"/>
</dbReference>
<dbReference type="AlphaFoldDB" id="A0A0J8J1Y8"/>
<proteinExistence type="predicted"/>
<dbReference type="InterPro" id="IPR010841">
    <property type="entry name" value="EF-G-binding_N"/>
</dbReference>
<feature type="domain" description="Elongation factor G-binding protein N-terminal" evidence="1">
    <location>
        <begin position="5"/>
        <end position="87"/>
    </location>
</feature>
<evidence type="ECO:0000259" key="1">
    <source>
        <dbReference type="Pfam" id="PF07299"/>
    </source>
</evidence>
<protein>
    <submittedName>
        <fullName evidence="3">Fibronectin-binding protein</fullName>
    </submittedName>
</protein>
<dbReference type="Gene3D" id="1.20.1280.250">
    <property type="match status" value="1"/>
</dbReference>
<dbReference type="OrthoDB" id="1891078at2"/>
<dbReference type="InterPro" id="IPR032330">
    <property type="entry name" value="EF-G-binding_C"/>
</dbReference>
<name>A0A0J8J1Y8_9LIST</name>
<accession>A0A0J8J1Y8</accession>
<dbReference type="PATRIC" id="fig|1430899.3.peg.2226"/>
<dbReference type="EMBL" id="AZHO01000030">
    <property type="protein sequence ID" value="KMT58351.1"/>
    <property type="molecule type" value="Genomic_DNA"/>
</dbReference>